<keyword evidence="4" id="KW-0256">Endoplasmic reticulum</keyword>
<protein>
    <submittedName>
        <fullName evidence="7">Uncharacterized protein</fullName>
    </submittedName>
</protein>
<dbReference type="GO" id="GO:0016020">
    <property type="term" value="C:membrane"/>
    <property type="evidence" value="ECO:0007669"/>
    <property type="project" value="UniProtKB-SubCell"/>
</dbReference>
<organism evidence="7 8">
    <name type="scientific">Riccia sorocarpa</name>
    <dbReference type="NCBI Taxonomy" id="122646"/>
    <lineage>
        <taxon>Eukaryota</taxon>
        <taxon>Viridiplantae</taxon>
        <taxon>Streptophyta</taxon>
        <taxon>Embryophyta</taxon>
        <taxon>Marchantiophyta</taxon>
        <taxon>Marchantiopsida</taxon>
        <taxon>Marchantiidae</taxon>
        <taxon>Marchantiales</taxon>
        <taxon>Ricciaceae</taxon>
        <taxon>Riccia</taxon>
    </lineage>
</organism>
<reference evidence="7 8" key="1">
    <citation type="submission" date="2024-09" db="EMBL/GenBank/DDBJ databases">
        <title>Chromosome-scale assembly of Riccia sorocarpa.</title>
        <authorList>
            <person name="Paukszto L."/>
        </authorList>
    </citation>
    <scope>NUCLEOTIDE SEQUENCE [LARGE SCALE GENOMIC DNA]</scope>
    <source>
        <strain evidence="7">LP-2024</strain>
        <tissue evidence="7">Aerial parts of the thallus</tissue>
    </source>
</reference>
<gene>
    <name evidence="7" type="ORF">R1sor_011051</name>
</gene>
<proteinExistence type="predicted"/>
<dbReference type="InterPro" id="IPR052374">
    <property type="entry name" value="SERAC1"/>
</dbReference>
<evidence type="ECO:0000256" key="3">
    <source>
        <dbReference type="ARBA" id="ARBA00004370"/>
    </source>
</evidence>
<evidence type="ECO:0000256" key="6">
    <source>
        <dbReference type="ARBA" id="ARBA00023136"/>
    </source>
</evidence>
<dbReference type="InterPro" id="IPR032675">
    <property type="entry name" value="LRR_dom_sf"/>
</dbReference>
<evidence type="ECO:0000256" key="4">
    <source>
        <dbReference type="ARBA" id="ARBA00022824"/>
    </source>
</evidence>
<dbReference type="PANTHER" id="PTHR48182">
    <property type="entry name" value="PROTEIN SERAC1"/>
    <property type="match status" value="1"/>
</dbReference>
<keyword evidence="5" id="KW-0496">Mitochondrion</keyword>
<evidence type="ECO:0000313" key="8">
    <source>
        <dbReference type="Proteomes" id="UP001633002"/>
    </source>
</evidence>
<dbReference type="SUPFAM" id="SSF52047">
    <property type="entry name" value="RNI-like"/>
    <property type="match status" value="1"/>
</dbReference>
<keyword evidence="6" id="KW-0472">Membrane</keyword>
<dbReference type="Gene3D" id="3.80.10.10">
    <property type="entry name" value="Ribonuclease Inhibitor"/>
    <property type="match status" value="1"/>
</dbReference>
<dbReference type="GO" id="GO:0005783">
    <property type="term" value="C:endoplasmic reticulum"/>
    <property type="evidence" value="ECO:0007669"/>
    <property type="project" value="UniProtKB-SubCell"/>
</dbReference>
<evidence type="ECO:0000256" key="2">
    <source>
        <dbReference type="ARBA" id="ARBA00004240"/>
    </source>
</evidence>
<dbReference type="Proteomes" id="UP001633002">
    <property type="component" value="Unassembled WGS sequence"/>
</dbReference>
<dbReference type="EMBL" id="JBJQOH010000002">
    <property type="protein sequence ID" value="KAL3696975.1"/>
    <property type="molecule type" value="Genomic_DNA"/>
</dbReference>
<name>A0ABD3HZR7_9MARC</name>
<sequence length="764" mass="86950">MEEIRPRAALITGKRYDTRSWTSWEVLKVLLSTETSYPARLLLLEDFGNCKSVRSVNTEHIRGCLWNDHERETLLDPLRLNPNLEELSITVHSREETSYWRVVLCRSSHLRKLELIIADEGFTDYSGSTLVDFVKGLRGHPKSPLKELVIEAGTRLLKFSVTPIADMVQCSSRLHRFVLGVCRDLDGTEIQALSDSLKHSSSLRTLEVKYGTESMSKVLLEVFTGVRSTRCVNNLHLWEVHLKELVSLLPHLMKARIAHITIHGDGHYGSTVGRRDHWREIGRALLKGTGVQTLSLNCGASCSTLSRIEQVFDTSQRSANLSLSLYSDCLSGEHQDALMSFLALARLRDIHFTIGDCRVSSVLEEAMDSISKNKDVETCSIRFENSRWVTDPKSFPRPFLIPSYKDRRRVFDLVLEKIFLNSSIKQLTLERSFLNARRLTEEEEFKQLLLLSQRSTSLQKLEVQCEDWVLDGKVANLQDAINRNANRNAGHAQFISTVRQAGLHFSRIKAGRILICGSPYAEIRCSDRQTCLLPEGTEVAKDLLPVKIQESIRIQLKEIAKNLEEEKYFQHRAQEGTGEGGVVRINDEVIEVYAPVGDPELELIFVHGIHDDEMDSNPYLTRWSTRDNREECWLNTWLVSETDVDLRQARILTVTYDSSIKKNSEKGNMCIFLVAENLRHSLIKDAGVGQLDSCPVLIVFHSLGGLLMKEVCVQASHVQSREEDMAKYKKFLTNIRGFFFYSTPHSLGPQALWIRRKLFPLLAA</sequence>
<dbReference type="PANTHER" id="PTHR48182:SF2">
    <property type="entry name" value="PROTEIN SERAC1"/>
    <property type="match status" value="1"/>
</dbReference>
<dbReference type="GO" id="GO:0005739">
    <property type="term" value="C:mitochondrion"/>
    <property type="evidence" value="ECO:0007669"/>
    <property type="project" value="UniProtKB-SubCell"/>
</dbReference>
<dbReference type="AlphaFoldDB" id="A0ABD3HZR7"/>
<comment type="caution">
    <text evidence="7">The sequence shown here is derived from an EMBL/GenBank/DDBJ whole genome shotgun (WGS) entry which is preliminary data.</text>
</comment>
<evidence type="ECO:0000256" key="1">
    <source>
        <dbReference type="ARBA" id="ARBA00004173"/>
    </source>
</evidence>
<keyword evidence="8" id="KW-1185">Reference proteome</keyword>
<accession>A0ABD3HZR7</accession>
<evidence type="ECO:0000313" key="7">
    <source>
        <dbReference type="EMBL" id="KAL3696975.1"/>
    </source>
</evidence>
<comment type="subcellular location">
    <subcellularLocation>
        <location evidence="2">Endoplasmic reticulum</location>
    </subcellularLocation>
    <subcellularLocation>
        <location evidence="3">Membrane</location>
    </subcellularLocation>
    <subcellularLocation>
        <location evidence="1">Mitochondrion</location>
    </subcellularLocation>
</comment>
<evidence type="ECO:0000256" key="5">
    <source>
        <dbReference type="ARBA" id="ARBA00023128"/>
    </source>
</evidence>